<organism evidence="4 5">
    <name type="scientific">Polaribacter butkevichii</name>
    <dbReference type="NCBI Taxonomy" id="218490"/>
    <lineage>
        <taxon>Bacteria</taxon>
        <taxon>Pseudomonadati</taxon>
        <taxon>Bacteroidota</taxon>
        <taxon>Flavobacteriia</taxon>
        <taxon>Flavobacteriales</taxon>
        <taxon>Flavobacteriaceae</taxon>
    </lineage>
</organism>
<accession>A0A2P6CDU6</accession>
<dbReference type="PANTHER" id="PTHR46401">
    <property type="entry name" value="GLYCOSYLTRANSFERASE WBBK-RELATED"/>
    <property type="match status" value="1"/>
</dbReference>
<protein>
    <recommendedName>
        <fullName evidence="6">Glycosyl transferase family 1</fullName>
    </recommendedName>
</protein>
<reference evidence="4 5" key="1">
    <citation type="submission" date="2016-12" db="EMBL/GenBank/DDBJ databases">
        <title>Trade-off between light-utilization and light-protection in marine flavobacteria.</title>
        <authorList>
            <person name="Kumagai Y."/>
            <person name="Yoshizawa S."/>
            <person name="Kogure K."/>
            <person name="Iwasaki W."/>
        </authorList>
    </citation>
    <scope>NUCLEOTIDE SEQUENCE [LARGE SCALE GENOMIC DNA]</scope>
    <source>
        <strain evidence="4 5">KCTC 12100</strain>
    </source>
</reference>
<evidence type="ECO:0000256" key="1">
    <source>
        <dbReference type="ARBA" id="ARBA00022679"/>
    </source>
</evidence>
<dbReference type="SUPFAM" id="SSF53756">
    <property type="entry name" value="UDP-Glycosyltransferase/glycogen phosphorylase"/>
    <property type="match status" value="1"/>
</dbReference>
<dbReference type="GO" id="GO:0016757">
    <property type="term" value="F:glycosyltransferase activity"/>
    <property type="evidence" value="ECO:0007669"/>
    <property type="project" value="InterPro"/>
</dbReference>
<dbReference type="GO" id="GO:0009103">
    <property type="term" value="P:lipopolysaccharide biosynthetic process"/>
    <property type="evidence" value="ECO:0007669"/>
    <property type="project" value="TreeGrafter"/>
</dbReference>
<dbReference type="Pfam" id="PF00534">
    <property type="entry name" value="Glycos_transf_1"/>
    <property type="match status" value="1"/>
</dbReference>
<feature type="domain" description="Glycosyl transferase family 1" evidence="2">
    <location>
        <begin position="195"/>
        <end position="352"/>
    </location>
</feature>
<proteinExistence type="predicted"/>
<evidence type="ECO:0008006" key="6">
    <source>
        <dbReference type="Google" id="ProtNLM"/>
    </source>
</evidence>
<evidence type="ECO:0000259" key="2">
    <source>
        <dbReference type="Pfam" id="PF00534"/>
    </source>
</evidence>
<dbReference type="PANTHER" id="PTHR46401:SF2">
    <property type="entry name" value="GLYCOSYLTRANSFERASE WBBK-RELATED"/>
    <property type="match status" value="1"/>
</dbReference>
<sequence length="379" mass="43445">MKKILIDINSVVPYLLTGKTTGVGRTTLELIDSFSKMIEQLPFQIILYSQNMKGVGAKHFVDFYKTKHLYLPHRESINKIMAKLPIKESFSKYDLMHIPHNFAHIYKPEKAIITLHDALFMRIQEKAYNHNQMVQDVPPLMQQCKGIITCSKASKKDIIETMQIAPSKIDVVYWGVKHNVFYKLPNNELLQKRIKAVVKTESPYFLSVSCNAERKNTHKLVEAYIQLSKQLPINDLVLLWGNPPDFVLEMIDKSKCKERIHFISNITDTELCLVYNGATALVFPSSYEGFGLPVLEAMACGCAVVTCNNSSLKEVGGNAALYLKYSETEDIFEKLEQFENKNFDLDKIKEQGFLQASKFNWTDTALKYISIYNKYLDIN</sequence>
<dbReference type="AlphaFoldDB" id="A0A2P6CDU6"/>
<gene>
    <name evidence="4" type="ORF">BTO14_07360</name>
</gene>
<dbReference type="Pfam" id="PF13439">
    <property type="entry name" value="Glyco_transf_4"/>
    <property type="match status" value="1"/>
</dbReference>
<keyword evidence="5" id="KW-1185">Reference proteome</keyword>
<feature type="domain" description="Glycosyltransferase subfamily 4-like N-terminal" evidence="3">
    <location>
        <begin position="44"/>
        <end position="177"/>
    </location>
</feature>
<dbReference type="Gene3D" id="3.40.50.2000">
    <property type="entry name" value="Glycogen Phosphorylase B"/>
    <property type="match status" value="2"/>
</dbReference>
<dbReference type="RefSeq" id="WP_105048751.1">
    <property type="nucleotide sequence ID" value="NZ_CP150661.1"/>
</dbReference>
<evidence type="ECO:0000313" key="4">
    <source>
        <dbReference type="EMBL" id="PQJ73085.1"/>
    </source>
</evidence>
<dbReference type="EMBL" id="MSCK01000001">
    <property type="protein sequence ID" value="PQJ73085.1"/>
    <property type="molecule type" value="Genomic_DNA"/>
</dbReference>
<dbReference type="Proteomes" id="UP000247345">
    <property type="component" value="Unassembled WGS sequence"/>
</dbReference>
<evidence type="ECO:0000259" key="3">
    <source>
        <dbReference type="Pfam" id="PF13439"/>
    </source>
</evidence>
<dbReference type="InterPro" id="IPR028098">
    <property type="entry name" value="Glyco_trans_4-like_N"/>
</dbReference>
<name>A0A2P6CDU6_9FLAO</name>
<dbReference type="CDD" id="cd03809">
    <property type="entry name" value="GT4_MtfB-like"/>
    <property type="match status" value="1"/>
</dbReference>
<comment type="caution">
    <text evidence="4">The sequence shown here is derived from an EMBL/GenBank/DDBJ whole genome shotgun (WGS) entry which is preliminary data.</text>
</comment>
<dbReference type="InterPro" id="IPR001296">
    <property type="entry name" value="Glyco_trans_1"/>
</dbReference>
<dbReference type="OrthoDB" id="9801609at2"/>
<evidence type="ECO:0000313" key="5">
    <source>
        <dbReference type="Proteomes" id="UP000247345"/>
    </source>
</evidence>
<keyword evidence="1" id="KW-0808">Transferase</keyword>